<dbReference type="RefSeq" id="WP_187149798.1">
    <property type="nucleotide sequence ID" value="NZ_LWUJ01000010.1"/>
</dbReference>
<reference evidence="2" key="1">
    <citation type="submission" date="2016-04" db="EMBL/GenBank/DDBJ databases">
        <authorList>
            <person name="Quiroz-Castaneda R.E."/>
            <person name="Martinez-Ocampo F."/>
        </authorList>
    </citation>
    <scope>NUCLEOTIDE SEQUENCE [LARGE SCALE GENOMIC DNA]</scope>
    <source>
        <strain evidence="2">INIFAP01</strain>
    </source>
</reference>
<accession>A0A1A9QDM1</accession>
<organism evidence="1 2">
    <name type="scientific">Candidatus Mycoplasma haematobovis</name>
    <dbReference type="NCBI Taxonomy" id="432608"/>
    <lineage>
        <taxon>Bacteria</taxon>
        <taxon>Bacillati</taxon>
        <taxon>Mycoplasmatota</taxon>
        <taxon>Mollicutes</taxon>
        <taxon>Mycoplasmataceae</taxon>
        <taxon>Mycoplasma</taxon>
    </lineage>
</organism>
<protein>
    <submittedName>
        <fullName evidence="1">Uncharacterized protein</fullName>
    </submittedName>
</protein>
<dbReference type="EMBL" id="LWUJ01000010">
    <property type="protein sequence ID" value="OAL10563.1"/>
    <property type="molecule type" value="Genomic_DNA"/>
</dbReference>
<evidence type="ECO:0000313" key="1">
    <source>
        <dbReference type="EMBL" id="OAL10563.1"/>
    </source>
</evidence>
<keyword evidence="2" id="KW-1185">Reference proteome</keyword>
<comment type="caution">
    <text evidence="1">The sequence shown here is derived from an EMBL/GenBank/DDBJ whole genome shotgun (WGS) entry which is preliminary data.</text>
</comment>
<name>A0A1A9QDM1_9MOLU</name>
<dbReference type="AlphaFoldDB" id="A0A1A9QDM1"/>
<sequence>MGLTLKVGSTIGVAGLAGGGAVLAYSFSGNSKSVRNELEKIGYYVLKDSDLTEKWQKVFDAYRAKPEGSKKFDTNVADLPTLKKKCKALLDTDFKKETDYSVIKKWCVKEETIEAMLTRNEYEKIGASSASGNNEKWQAKVTALKNDTTSTNKIITTFNSGSTSEVSQLETACGNLKMADTKTHSDDEFEKKFIQARDWCSIKKNAN</sequence>
<gene>
    <name evidence="1" type="ORF">A6V39_00665</name>
</gene>
<dbReference type="STRING" id="432608.A6V39_00665"/>
<evidence type="ECO:0000313" key="2">
    <source>
        <dbReference type="Proteomes" id="UP000077623"/>
    </source>
</evidence>
<dbReference type="Proteomes" id="UP000077623">
    <property type="component" value="Unassembled WGS sequence"/>
</dbReference>
<proteinExistence type="predicted"/>